<comment type="caution">
    <text evidence="5">The sequence shown here is derived from an EMBL/GenBank/DDBJ whole genome shotgun (WGS) entry which is preliminary data.</text>
</comment>
<dbReference type="RefSeq" id="WP_104380743.1">
    <property type="nucleotide sequence ID" value="NZ_PSZC01000047.1"/>
</dbReference>
<keyword evidence="3" id="KW-0963">Cytoplasm</keyword>
<protein>
    <recommendedName>
        <fullName evidence="7">ESX secretion-associated protein EspG</fullName>
    </recommendedName>
</protein>
<evidence type="ECO:0000313" key="5">
    <source>
        <dbReference type="EMBL" id="PPJ29714.1"/>
    </source>
</evidence>
<dbReference type="EMBL" id="PSZC01000047">
    <property type="protein sequence ID" value="PPJ29714.1"/>
    <property type="molecule type" value="Genomic_DNA"/>
</dbReference>
<gene>
    <name evidence="5" type="ORF">C5E45_34070</name>
</gene>
<reference evidence="5 6" key="1">
    <citation type="submission" date="2018-02" db="EMBL/GenBank/DDBJ databases">
        <title>8 Nocardia nova and 1 Nocardia cyriacigeorgica strain used for evolution to TMP-SMX.</title>
        <authorList>
            <person name="Mehta H."/>
            <person name="Weng J."/>
            <person name="Shamoo Y."/>
        </authorList>
    </citation>
    <scope>NUCLEOTIDE SEQUENCE [LARGE SCALE GENOMIC DNA]</scope>
    <source>
        <strain evidence="5 6">MDA3139</strain>
    </source>
</reference>
<proteinExistence type="inferred from homology"/>
<accession>A0A2S6A8S2</accession>
<comment type="subcellular location">
    <subcellularLocation>
        <location evidence="1">Cytoplasm</location>
    </subcellularLocation>
</comment>
<evidence type="ECO:0000313" key="6">
    <source>
        <dbReference type="Proteomes" id="UP000239874"/>
    </source>
</evidence>
<organism evidence="5 6">
    <name type="scientific">Nocardia nova</name>
    <dbReference type="NCBI Taxonomy" id="37330"/>
    <lineage>
        <taxon>Bacteria</taxon>
        <taxon>Bacillati</taxon>
        <taxon>Actinomycetota</taxon>
        <taxon>Actinomycetes</taxon>
        <taxon>Mycobacteriales</taxon>
        <taxon>Nocardiaceae</taxon>
        <taxon>Nocardia</taxon>
    </lineage>
</organism>
<dbReference type="AlphaFoldDB" id="A0A2S6A8S2"/>
<evidence type="ECO:0000256" key="4">
    <source>
        <dbReference type="ARBA" id="ARBA00023186"/>
    </source>
</evidence>
<keyword evidence="4" id="KW-0143">Chaperone</keyword>
<evidence type="ECO:0008006" key="7">
    <source>
        <dbReference type="Google" id="ProtNLM"/>
    </source>
</evidence>
<evidence type="ECO:0000256" key="2">
    <source>
        <dbReference type="ARBA" id="ARBA00006411"/>
    </source>
</evidence>
<dbReference type="Pfam" id="PF14011">
    <property type="entry name" value="ESX-1_EspG"/>
    <property type="match status" value="1"/>
</dbReference>
<evidence type="ECO:0000256" key="3">
    <source>
        <dbReference type="ARBA" id="ARBA00022490"/>
    </source>
</evidence>
<dbReference type="InterPro" id="IPR025734">
    <property type="entry name" value="EspG"/>
</dbReference>
<sequence length="236" mass="27142">MNRWEFTQAELLYAWGQLRWDRIPAPLFVAPEVASMEQWESMENELRLQFPVLQDPDLLPVLKIAADPDMSLTLVGRRGRRLRAYAAVTSDVAVTMVQRIGTDPDTAGNILVQVGSPALVPKVFAMVAGDCPAGHVSSMVEAWERIEDDRPASWMVRDEPPVADRIRELLTQPRTGFGHIEIRPDHHTDRPRPARYISWFDVEGDGRYTYVRRYDDFHVDPCNTQRFRKLLSRLME</sequence>
<comment type="similarity">
    <text evidence="2">Belongs to the EspG family.</text>
</comment>
<evidence type="ECO:0000256" key="1">
    <source>
        <dbReference type="ARBA" id="ARBA00004496"/>
    </source>
</evidence>
<dbReference type="Proteomes" id="UP000239874">
    <property type="component" value="Unassembled WGS sequence"/>
</dbReference>
<name>A0A2S6A8S2_9NOCA</name>